<keyword evidence="10" id="KW-1185">Reference proteome</keyword>
<dbReference type="GO" id="GO:0007156">
    <property type="term" value="P:homophilic cell adhesion via plasma membrane adhesion molecules"/>
    <property type="evidence" value="ECO:0007669"/>
    <property type="project" value="TreeGrafter"/>
</dbReference>
<feature type="region of interest" description="Disordered" evidence="4">
    <location>
        <begin position="1453"/>
        <end position="1552"/>
    </location>
</feature>
<accession>H2KQX2</accession>
<dbReference type="InterPro" id="IPR013783">
    <property type="entry name" value="Ig-like_fold"/>
</dbReference>
<feature type="compositionally biased region" description="Low complexity" evidence="4">
    <location>
        <begin position="1395"/>
        <end position="1410"/>
    </location>
</feature>
<dbReference type="PROSITE" id="PS50835">
    <property type="entry name" value="IG_LIKE"/>
    <property type="match status" value="5"/>
</dbReference>
<dbReference type="InterPro" id="IPR003598">
    <property type="entry name" value="Ig_sub2"/>
</dbReference>
<keyword evidence="1" id="KW-0677">Repeat</keyword>
<dbReference type="EMBL" id="DF143071">
    <property type="protein sequence ID" value="GAA34346.2"/>
    <property type="molecule type" value="Genomic_DNA"/>
</dbReference>
<evidence type="ECO:0000256" key="6">
    <source>
        <dbReference type="SAM" id="SignalP"/>
    </source>
</evidence>
<dbReference type="SUPFAM" id="SSF49265">
    <property type="entry name" value="Fibronectin type III"/>
    <property type="match status" value="2"/>
</dbReference>
<feature type="region of interest" description="Disordered" evidence="4">
    <location>
        <begin position="1565"/>
        <end position="1614"/>
    </location>
</feature>
<dbReference type="SUPFAM" id="SSF48726">
    <property type="entry name" value="Immunoglobulin"/>
    <property type="match status" value="5"/>
</dbReference>
<feature type="domain" description="Ig-like" evidence="7">
    <location>
        <begin position="458"/>
        <end position="560"/>
    </location>
</feature>
<feature type="transmembrane region" description="Helical" evidence="5">
    <location>
        <begin position="1067"/>
        <end position="1090"/>
    </location>
</feature>
<evidence type="ECO:0000256" key="5">
    <source>
        <dbReference type="SAM" id="Phobius"/>
    </source>
</evidence>
<dbReference type="InterPro" id="IPR003961">
    <property type="entry name" value="FN3_dom"/>
</dbReference>
<feature type="domain" description="Fibronectin type-III" evidence="8">
    <location>
        <begin position="606"/>
        <end position="717"/>
    </location>
</feature>
<dbReference type="GO" id="GO:0098632">
    <property type="term" value="F:cell-cell adhesion mediator activity"/>
    <property type="evidence" value="ECO:0007669"/>
    <property type="project" value="TreeGrafter"/>
</dbReference>
<evidence type="ECO:0000259" key="8">
    <source>
        <dbReference type="PROSITE" id="PS50853"/>
    </source>
</evidence>
<organism evidence="9 10">
    <name type="scientific">Clonorchis sinensis</name>
    <name type="common">Chinese liver fluke</name>
    <dbReference type="NCBI Taxonomy" id="79923"/>
    <lineage>
        <taxon>Eukaryota</taxon>
        <taxon>Metazoa</taxon>
        <taxon>Spiralia</taxon>
        <taxon>Lophotrochozoa</taxon>
        <taxon>Platyhelminthes</taxon>
        <taxon>Trematoda</taxon>
        <taxon>Digenea</taxon>
        <taxon>Opisthorchiida</taxon>
        <taxon>Opisthorchiata</taxon>
        <taxon>Opisthorchiidae</taxon>
        <taxon>Clonorchis</taxon>
    </lineage>
</organism>
<reference key="2">
    <citation type="submission" date="2011-10" db="EMBL/GenBank/DDBJ databases">
        <title>The genome and transcriptome sequence of Clonorchis sinensis provide insights into the carcinogenic liver fluke.</title>
        <authorList>
            <person name="Wang X."/>
            <person name="Huang Y."/>
            <person name="Chen W."/>
            <person name="Liu H."/>
            <person name="Guo L."/>
            <person name="Chen Y."/>
            <person name="Luo F."/>
            <person name="Zhou W."/>
            <person name="Sun J."/>
            <person name="Mao Q."/>
            <person name="Liang P."/>
            <person name="Zhou C."/>
            <person name="Tian Y."/>
            <person name="Men J."/>
            <person name="Lv X."/>
            <person name="Huang L."/>
            <person name="Zhou J."/>
            <person name="Hu Y."/>
            <person name="Li R."/>
            <person name="Zhang F."/>
            <person name="Lei H."/>
            <person name="Li X."/>
            <person name="Hu X."/>
            <person name="Liang C."/>
            <person name="Xu J."/>
            <person name="Wu Z."/>
            <person name="Yu X."/>
        </authorList>
    </citation>
    <scope>NUCLEOTIDE SEQUENCE</scope>
    <source>
        <strain>Henan</strain>
    </source>
</reference>
<evidence type="ECO:0000259" key="7">
    <source>
        <dbReference type="PROSITE" id="PS50835"/>
    </source>
</evidence>
<dbReference type="InterPro" id="IPR036179">
    <property type="entry name" value="Ig-like_dom_sf"/>
</dbReference>
<dbReference type="InterPro" id="IPR007110">
    <property type="entry name" value="Ig-like_dom"/>
</dbReference>
<keyword evidence="5" id="KW-0472">Membrane</keyword>
<keyword evidence="2" id="KW-1015">Disulfide bond</keyword>
<feature type="compositionally biased region" description="Pro residues" evidence="4">
    <location>
        <begin position="1534"/>
        <end position="1547"/>
    </location>
</feature>
<feature type="signal peptide" evidence="6">
    <location>
        <begin position="1"/>
        <end position="22"/>
    </location>
</feature>
<feature type="chain" id="PRO_5003564125" evidence="6">
    <location>
        <begin position="23"/>
        <end position="1765"/>
    </location>
</feature>
<feature type="compositionally biased region" description="Polar residues" evidence="4">
    <location>
        <begin position="1493"/>
        <end position="1526"/>
    </location>
</feature>
<dbReference type="InterPro" id="IPR013151">
    <property type="entry name" value="Immunoglobulin_dom"/>
</dbReference>
<feature type="domain" description="Ig-like" evidence="7">
    <location>
        <begin position="126"/>
        <end position="238"/>
    </location>
</feature>
<feature type="compositionally biased region" description="Low complexity" evidence="4">
    <location>
        <begin position="1466"/>
        <end position="1485"/>
    </location>
</feature>
<evidence type="ECO:0000256" key="3">
    <source>
        <dbReference type="ARBA" id="ARBA00023319"/>
    </source>
</evidence>
<dbReference type="GO" id="GO:0005886">
    <property type="term" value="C:plasma membrane"/>
    <property type="evidence" value="ECO:0007669"/>
    <property type="project" value="TreeGrafter"/>
</dbReference>
<dbReference type="GO" id="GO:0007411">
    <property type="term" value="P:axon guidance"/>
    <property type="evidence" value="ECO:0007669"/>
    <property type="project" value="TreeGrafter"/>
</dbReference>
<gene>
    <name evidence="9" type="ORF">CLF_104935</name>
</gene>
<dbReference type="PROSITE" id="PS50853">
    <property type="entry name" value="FN3"/>
    <property type="match status" value="2"/>
</dbReference>
<protein>
    <submittedName>
        <fullName evidence="9">Roundabout homolog 1</fullName>
    </submittedName>
</protein>
<evidence type="ECO:0000256" key="2">
    <source>
        <dbReference type="ARBA" id="ARBA00023157"/>
    </source>
</evidence>
<proteinExistence type="predicted"/>
<feature type="region of interest" description="Disordered" evidence="4">
    <location>
        <begin position="1387"/>
        <end position="1420"/>
    </location>
</feature>
<feature type="domain" description="Ig-like" evidence="7">
    <location>
        <begin position="241"/>
        <end position="324"/>
    </location>
</feature>
<dbReference type="PANTHER" id="PTHR10075:SF14">
    <property type="entry name" value="CELL ADHESION MOLECULE DSCAM2-RELATED"/>
    <property type="match status" value="1"/>
</dbReference>
<keyword evidence="3" id="KW-0393">Immunoglobulin domain</keyword>
<dbReference type="InterPro" id="IPR036116">
    <property type="entry name" value="FN3_sf"/>
</dbReference>
<dbReference type="SMART" id="SM00408">
    <property type="entry name" value="IGc2"/>
    <property type="match status" value="5"/>
</dbReference>
<evidence type="ECO:0000256" key="1">
    <source>
        <dbReference type="ARBA" id="ARBA00022737"/>
    </source>
</evidence>
<dbReference type="Proteomes" id="UP000008909">
    <property type="component" value="Unassembled WGS sequence"/>
</dbReference>
<dbReference type="SMART" id="SM00409">
    <property type="entry name" value="IG"/>
    <property type="match status" value="5"/>
</dbReference>
<feature type="domain" description="Ig-like" evidence="7">
    <location>
        <begin position="329"/>
        <end position="424"/>
    </location>
</feature>
<keyword evidence="5" id="KW-0812">Transmembrane</keyword>
<dbReference type="SMART" id="SM00060">
    <property type="entry name" value="FN3"/>
    <property type="match status" value="3"/>
</dbReference>
<keyword evidence="6" id="KW-0732">Signal</keyword>
<dbReference type="GO" id="GO:0030424">
    <property type="term" value="C:axon"/>
    <property type="evidence" value="ECO:0007669"/>
    <property type="project" value="TreeGrafter"/>
</dbReference>
<dbReference type="Pfam" id="PF13927">
    <property type="entry name" value="Ig_3"/>
    <property type="match status" value="2"/>
</dbReference>
<reference evidence="9" key="1">
    <citation type="journal article" date="2011" name="Genome Biol.">
        <title>The draft genome of the carcinogenic human liver fluke Clonorchis sinensis.</title>
        <authorList>
            <person name="Wang X."/>
            <person name="Chen W."/>
            <person name="Huang Y."/>
            <person name="Sun J."/>
            <person name="Men J."/>
            <person name="Liu H."/>
            <person name="Luo F."/>
            <person name="Guo L."/>
            <person name="Lv X."/>
            <person name="Deng C."/>
            <person name="Zhou C."/>
            <person name="Fan Y."/>
            <person name="Li X."/>
            <person name="Huang L."/>
            <person name="Hu Y."/>
            <person name="Liang C."/>
            <person name="Hu X."/>
            <person name="Xu J."/>
            <person name="Yu X."/>
        </authorList>
    </citation>
    <scope>NUCLEOTIDE SEQUENCE [LARGE SCALE GENOMIC DNA]</scope>
    <source>
        <strain evidence="9">Henan</strain>
    </source>
</reference>
<name>H2KQX2_CLOSI</name>
<dbReference type="PANTHER" id="PTHR10075">
    <property type="entry name" value="BASIGIN RELATED"/>
    <property type="match status" value="1"/>
</dbReference>
<evidence type="ECO:0000313" key="9">
    <source>
        <dbReference type="EMBL" id="GAA34346.2"/>
    </source>
</evidence>
<dbReference type="CDD" id="cd00063">
    <property type="entry name" value="FN3"/>
    <property type="match status" value="2"/>
</dbReference>
<dbReference type="Gene3D" id="2.60.40.10">
    <property type="entry name" value="Immunoglobulins"/>
    <property type="match status" value="8"/>
</dbReference>
<dbReference type="InterPro" id="IPR003599">
    <property type="entry name" value="Ig_sub"/>
</dbReference>
<evidence type="ECO:0000313" key="10">
    <source>
        <dbReference type="Proteomes" id="UP000008909"/>
    </source>
</evidence>
<dbReference type="GO" id="GO:0070593">
    <property type="term" value="P:dendrite self-avoidance"/>
    <property type="evidence" value="ECO:0007669"/>
    <property type="project" value="TreeGrafter"/>
</dbReference>
<feature type="domain" description="Ig-like" evidence="7">
    <location>
        <begin position="35"/>
        <end position="124"/>
    </location>
</feature>
<dbReference type="Pfam" id="PF00047">
    <property type="entry name" value="ig"/>
    <property type="match status" value="1"/>
</dbReference>
<evidence type="ECO:0000256" key="4">
    <source>
        <dbReference type="SAM" id="MobiDB-lite"/>
    </source>
</evidence>
<keyword evidence="5" id="KW-1133">Transmembrane helix</keyword>
<dbReference type="Pfam" id="PF07679">
    <property type="entry name" value="I-set"/>
    <property type="match status" value="2"/>
</dbReference>
<dbReference type="FunFam" id="2.60.40.10:FF:000032">
    <property type="entry name" value="palladin isoform X1"/>
    <property type="match status" value="1"/>
</dbReference>
<sequence>MFVWFHVLNLILWMTNFQRSDTAQTVAPQESSKKPVIRQPPTDTYSADGVLEFVCQADGVPKPVIHWYDASTGQTVIDRVPTSGSTSGIHVNQHYGRLMISNPTRDKVYTFYCNASNSAGWTVSHPPVKGGLAYLDSVFRQLPLDKTVHEGDRVLLECVPPKGVPKPYVLWLRDGKPFAMKGHLPQSVNITLPSLTSVQVTEQGELQLDSVRLTDSGSYVCVAGNIIGKTQSPAAKLTIQPRVRFIETPKDIRARQGMDVKFRCRTEGNHLVQWGKGQDGGGIIDHTRTELAEGYLLLKNVQPSDAGVYVCTAPGGIAADAQLTVETPPTFSRTPDDLTVHEGDVAVFHCITNGYPKPSIYWELPDKTPIFPSDHLTATNNNNRFYLHNDGRLEINRVKLSDAGKYQCTAHSSIDRIHSSAILQVIPDPHANAESHRSERPHKNLENSNAQAHFPFAPIIGLPPANQTRTVGDVVTLDCELSISRASVQTGLHVHKQPMGIQSSDWTVSWYRNTASTGHETELLDFSGFADAQRYSLLPGGSLQIVDVQPNDAGSYTCSAHTLVRLYSSKYDAPLMLQSNWTAYLNIVPLGTPIPPEYGQENPLSPPRNVHVTNHTDTTVTLAWDAANWIDPGVGSRDSGDRFDGHHIPITYWVEFYRADRPLEGWKTVEQNWQANTVKIGGLETNTLYYFLIRPRWSDGRVGWVSPPIGPVLTLSSAFAGKSGDQTTGQLHKGLTNKDLVSIMERVEIHSLKLYALTPRHLRVSWTVEEPPGILQLINGFTIYYREANILRCIAANLNLLNSAETADVAENESAYCSLQLKEGDSKSQLYLRLQDFQRLRTIAHQSPDSKYTPKTSSTMSLEVKADFVPNEKQLEQMHPVMLEGSGLLRDLEPFRCYEVSVKSHLTNGLLGKIEGRESVAHTVLTFESFPSLPPDRIAALWVSATEVELTWTAPPVSAWNGLLSGYASYVYDEFAHNYQTFNTTINSEMRIRIRGLTSPSAYFIQMAAVTCKGVGLRSKPLKLNPDLRQPGLGVGWGYDERTGLPAKTQSTKNQPANVKPFIQQPWFIIIVVISIVLWISLTTLIVCFCRRQRYTLRKTTGAVLIANNSHSTSLTGDNGVNTQGSIDERRTGRFMKGSNNVQLEPLISPASFKTDLEMFASLPVSTNQLHTTTDDMSNYGVYSVTQSEMDRNQWPSRMMDTPVNRNSVYPVPHSLVDGVGFVTYESNGTLVSRPQTMSPHVTQNFDYTSMNQPAFRPMLVPTSNNLANHPPNGMPQPPTYLTYQTQMVPLSQSTMEFPNPTALAERNQPYFQSTSGGGLPPIAPVAQLGSHLVVMERGTPSSVIESVGSFGSVAPYATASIIQNVLPPEPQSYLRNLDKRLDSDCDKTEVQNHSGTNSQSSMSEGSSYSTKRLPNMERLRDQRATISPVRICGPNMEHSVLESQNCVSTPAKHLNSDVPVGSHNTSSSQSKSVSTASTTTQQSEESNKNLRNRSPGSVTQGSGSSGPARNMAFTNPSGNSATDSIYSFADDNIPPPPASPPPPAPTKPINIPFRYKDFDQCQTSDRSSSCLSHFPDPRIASRLPETRKENRPAVYDMNAESSDDESDSTYSHRMSNKNLEHHRPYLFTVANGPVASNFGTSIHVPLAADEPQSSTYAQPTSLIRSADGFGSFPFVVVIKPRPDVQTPVCVAAMLRLAGTTKPDHSKQGLSSKLLAAETKQSRKVPKRLLKLLISPFLPLADWLRCEKGLQHSQLMNGPKFDGSS</sequence>
<feature type="domain" description="Fibronectin type-III" evidence="8">
    <location>
        <begin position="934"/>
        <end position="1031"/>
    </location>
</feature>
<dbReference type="InterPro" id="IPR013098">
    <property type="entry name" value="Ig_I-set"/>
</dbReference>